<dbReference type="AlphaFoldDB" id="A0A9W8G6N4"/>
<feature type="compositionally biased region" description="Low complexity" evidence="1">
    <location>
        <begin position="214"/>
        <end position="244"/>
    </location>
</feature>
<feature type="region of interest" description="Disordered" evidence="1">
    <location>
        <begin position="214"/>
        <end position="314"/>
    </location>
</feature>
<evidence type="ECO:0000313" key="4">
    <source>
        <dbReference type="Proteomes" id="UP001151518"/>
    </source>
</evidence>
<feature type="compositionally biased region" description="Low complexity" evidence="1">
    <location>
        <begin position="327"/>
        <end position="336"/>
    </location>
</feature>
<dbReference type="PANTHER" id="PTHR36182">
    <property type="entry name" value="PROTEIN, PUTATIVE (AFU_ORTHOLOGUE AFUA_6G10930)-RELATED"/>
    <property type="match status" value="1"/>
</dbReference>
<accession>A0A9W8G6N4</accession>
<evidence type="ECO:0000313" key="3">
    <source>
        <dbReference type="EMBL" id="KAJ2676245.1"/>
    </source>
</evidence>
<evidence type="ECO:0000256" key="2">
    <source>
        <dbReference type="SAM" id="SignalP"/>
    </source>
</evidence>
<reference evidence="3" key="1">
    <citation type="submission" date="2022-07" db="EMBL/GenBank/DDBJ databases">
        <title>Phylogenomic reconstructions and comparative analyses of Kickxellomycotina fungi.</title>
        <authorList>
            <person name="Reynolds N.K."/>
            <person name="Stajich J.E."/>
            <person name="Barry K."/>
            <person name="Grigoriev I.V."/>
            <person name="Crous P."/>
            <person name="Smith M.E."/>
        </authorList>
    </citation>
    <scope>NUCLEOTIDE SEQUENCE</scope>
    <source>
        <strain evidence="3">NRRL 3115</strain>
    </source>
</reference>
<feature type="compositionally biased region" description="Polar residues" evidence="1">
    <location>
        <begin position="369"/>
        <end position="380"/>
    </location>
</feature>
<dbReference type="EMBL" id="JANBTW010000041">
    <property type="protein sequence ID" value="KAJ2676245.1"/>
    <property type="molecule type" value="Genomic_DNA"/>
</dbReference>
<feature type="compositionally biased region" description="Polar residues" evidence="1">
    <location>
        <begin position="262"/>
        <end position="271"/>
    </location>
</feature>
<dbReference type="PANTHER" id="PTHR36182:SF1">
    <property type="entry name" value="PROTEIN, PUTATIVE (AFU_ORTHOLOGUE AFUA_6G10930)-RELATED"/>
    <property type="match status" value="1"/>
</dbReference>
<feature type="region of interest" description="Disordered" evidence="1">
    <location>
        <begin position="327"/>
        <end position="380"/>
    </location>
</feature>
<protein>
    <recommendedName>
        <fullName evidence="5">Chitin-binding type-4 domain-containing protein</fullName>
    </recommendedName>
</protein>
<organism evidence="3 4">
    <name type="scientific">Coemansia spiralis</name>
    <dbReference type="NCBI Taxonomy" id="417178"/>
    <lineage>
        <taxon>Eukaryota</taxon>
        <taxon>Fungi</taxon>
        <taxon>Fungi incertae sedis</taxon>
        <taxon>Zoopagomycota</taxon>
        <taxon>Kickxellomycotina</taxon>
        <taxon>Kickxellomycetes</taxon>
        <taxon>Kickxellales</taxon>
        <taxon>Kickxellaceae</taxon>
        <taxon>Coemansia</taxon>
    </lineage>
</organism>
<evidence type="ECO:0008006" key="5">
    <source>
        <dbReference type="Google" id="ProtNLM"/>
    </source>
</evidence>
<evidence type="ECO:0000256" key="1">
    <source>
        <dbReference type="SAM" id="MobiDB-lite"/>
    </source>
</evidence>
<feature type="signal peptide" evidence="2">
    <location>
        <begin position="1"/>
        <end position="19"/>
    </location>
</feature>
<dbReference type="Gene3D" id="2.70.50.70">
    <property type="match status" value="1"/>
</dbReference>
<keyword evidence="2" id="KW-0732">Signal</keyword>
<name>A0A9W8G6N4_9FUNG</name>
<dbReference type="Proteomes" id="UP001151518">
    <property type="component" value="Unassembled WGS sequence"/>
</dbReference>
<feature type="compositionally biased region" description="Low complexity" evidence="1">
    <location>
        <begin position="353"/>
        <end position="368"/>
    </location>
</feature>
<feature type="chain" id="PRO_5040778646" description="Chitin-binding type-4 domain-containing protein" evidence="2">
    <location>
        <begin position="20"/>
        <end position="436"/>
    </location>
</feature>
<comment type="caution">
    <text evidence="3">The sequence shown here is derived from an EMBL/GenBank/DDBJ whole genome shotgun (WGS) entry which is preliminary data.</text>
</comment>
<sequence length="436" mass="44668">MLSILTLPCLVALVASVSAHMAIISPCPRYSPKGENCPALPSGAQLDYSMSSPLGADQPLCKYTTPYPSPCATWTAGQPITVTFAPGGATHGGGHCQFSISYDSGKTFVVLYSVMGHCFGVNGDVRDYTFNLPSNLPSSEHAVFAWTWVNAIGNREFYMNCADVAIKGGSGSYTGKQMTIANHNGYPTIPEFSGNYDTGTQYYNVQDITVTGSGASSSSGGGYSSSNSTTSPTSAAASSSASASDTPVGHAPSASAAYSSAQTGPSYTSSAPTPPQNIYTTSTTTTVDAYSTDYPLGTAESTGAEAPSNTATTDSLQQSFTFPSYSAAASGYAPTSENSRYSSDVNDTDTDTNDSSSNVYSASANSGNTSDNKSNNAGESIDAGTSTCTTDGQMRCGSTGSGYQVCLGGSWSAVYSCAPGTVCKSAQSSSILCDWP</sequence>
<feature type="compositionally biased region" description="Low complexity" evidence="1">
    <location>
        <begin position="251"/>
        <end position="261"/>
    </location>
</feature>
<gene>
    <name evidence="3" type="ORF">GGI25_003632</name>
</gene>
<dbReference type="OrthoDB" id="2342176at2759"/>
<proteinExistence type="predicted"/>
<feature type="compositionally biased region" description="Low complexity" evidence="1">
    <location>
        <begin position="279"/>
        <end position="294"/>
    </location>
</feature>